<organism evidence="1 2">
    <name type="scientific">Flavihumibacter petaseus NBRC 106054</name>
    <dbReference type="NCBI Taxonomy" id="1220578"/>
    <lineage>
        <taxon>Bacteria</taxon>
        <taxon>Pseudomonadati</taxon>
        <taxon>Bacteroidota</taxon>
        <taxon>Chitinophagia</taxon>
        <taxon>Chitinophagales</taxon>
        <taxon>Chitinophagaceae</taxon>
        <taxon>Flavihumibacter</taxon>
    </lineage>
</organism>
<accession>A0A0E9MYA1</accession>
<dbReference type="Proteomes" id="UP000033121">
    <property type="component" value="Unassembled WGS sequence"/>
</dbReference>
<dbReference type="InterPro" id="IPR045385">
    <property type="entry name" value="DUF6526"/>
</dbReference>
<evidence type="ECO:0000313" key="2">
    <source>
        <dbReference type="Proteomes" id="UP000033121"/>
    </source>
</evidence>
<keyword evidence="2" id="KW-1185">Reference proteome</keyword>
<name>A0A0E9MYA1_9BACT</name>
<gene>
    <name evidence="1" type="ORF">FPE01S_01_14920</name>
</gene>
<proteinExistence type="predicted"/>
<comment type="caution">
    <text evidence="1">The sequence shown here is derived from an EMBL/GenBank/DDBJ whole genome shotgun (WGS) entry which is preliminary data.</text>
</comment>
<sequence length="103" mass="12246">MEWLILGILFIVIGWLSYMTRQHYALTLQDRLVRNEMRLRYYILTGKDFSPVEHQLSMRQLAALRFAGDEEFPDLTDRAIKEKLSAGSIKQSIRNWKPDYLRV</sequence>
<dbReference type="Pfam" id="PF20136">
    <property type="entry name" value="DUF6526"/>
    <property type="match status" value="1"/>
</dbReference>
<reference evidence="1 2" key="1">
    <citation type="submission" date="2015-04" db="EMBL/GenBank/DDBJ databases">
        <title>Whole genome shotgun sequence of Flavihumibacter petaseus NBRC 106054.</title>
        <authorList>
            <person name="Miyazawa S."/>
            <person name="Hosoyama A."/>
            <person name="Hashimoto M."/>
            <person name="Noguchi M."/>
            <person name="Tsuchikane K."/>
            <person name="Ohji S."/>
            <person name="Yamazoe A."/>
            <person name="Ichikawa N."/>
            <person name="Kimura A."/>
            <person name="Fujita N."/>
        </authorList>
    </citation>
    <scope>NUCLEOTIDE SEQUENCE [LARGE SCALE GENOMIC DNA]</scope>
    <source>
        <strain evidence="1 2">NBRC 106054</strain>
    </source>
</reference>
<dbReference type="STRING" id="1220578.FPE01S_01_14920"/>
<evidence type="ECO:0000313" key="1">
    <source>
        <dbReference type="EMBL" id="GAO42478.1"/>
    </source>
</evidence>
<dbReference type="EMBL" id="BBWV01000001">
    <property type="protein sequence ID" value="GAO42478.1"/>
    <property type="molecule type" value="Genomic_DNA"/>
</dbReference>
<dbReference type="AlphaFoldDB" id="A0A0E9MYA1"/>
<protein>
    <submittedName>
        <fullName evidence="1">Uncharacterized protein</fullName>
    </submittedName>
</protein>